<keyword evidence="3" id="KW-1003">Cell membrane</keyword>
<evidence type="ECO:0000313" key="11">
    <source>
        <dbReference type="EMBL" id="GMN70104.1"/>
    </source>
</evidence>
<evidence type="ECO:0000256" key="5">
    <source>
        <dbReference type="ARBA" id="ARBA00022692"/>
    </source>
</evidence>
<evidence type="ECO:0000256" key="7">
    <source>
        <dbReference type="ARBA" id="ARBA00022989"/>
    </source>
</evidence>
<keyword evidence="10" id="KW-0325">Glycoprotein</keyword>
<dbReference type="SUPFAM" id="SSF52058">
    <property type="entry name" value="L domain-like"/>
    <property type="match status" value="1"/>
</dbReference>
<evidence type="ECO:0000256" key="1">
    <source>
        <dbReference type="ARBA" id="ARBA00004251"/>
    </source>
</evidence>
<evidence type="ECO:0000256" key="2">
    <source>
        <dbReference type="ARBA" id="ARBA00009592"/>
    </source>
</evidence>
<organism evidence="11 12">
    <name type="scientific">Ficus carica</name>
    <name type="common">Common fig</name>
    <dbReference type="NCBI Taxonomy" id="3494"/>
    <lineage>
        <taxon>Eukaryota</taxon>
        <taxon>Viridiplantae</taxon>
        <taxon>Streptophyta</taxon>
        <taxon>Embryophyta</taxon>
        <taxon>Tracheophyta</taxon>
        <taxon>Spermatophyta</taxon>
        <taxon>Magnoliopsida</taxon>
        <taxon>eudicotyledons</taxon>
        <taxon>Gunneridae</taxon>
        <taxon>Pentapetalae</taxon>
        <taxon>rosids</taxon>
        <taxon>fabids</taxon>
        <taxon>Rosales</taxon>
        <taxon>Moraceae</taxon>
        <taxon>Ficeae</taxon>
        <taxon>Ficus</taxon>
    </lineage>
</organism>
<accession>A0AA88E8L0</accession>
<keyword evidence="5" id="KW-0812">Transmembrane</keyword>
<keyword evidence="7" id="KW-1133">Transmembrane helix</keyword>
<keyword evidence="6" id="KW-0677">Repeat</keyword>
<keyword evidence="8" id="KW-0472">Membrane</keyword>
<name>A0AA88E8L0_FICCA</name>
<evidence type="ECO:0000256" key="3">
    <source>
        <dbReference type="ARBA" id="ARBA00022475"/>
    </source>
</evidence>
<keyword evidence="12" id="KW-1185">Reference proteome</keyword>
<evidence type="ECO:0000256" key="6">
    <source>
        <dbReference type="ARBA" id="ARBA00022737"/>
    </source>
</evidence>
<feature type="non-terminal residue" evidence="11">
    <location>
        <position position="170"/>
    </location>
</feature>
<evidence type="ECO:0000256" key="4">
    <source>
        <dbReference type="ARBA" id="ARBA00022614"/>
    </source>
</evidence>
<dbReference type="GO" id="GO:0005886">
    <property type="term" value="C:plasma membrane"/>
    <property type="evidence" value="ECO:0007669"/>
    <property type="project" value="UniProtKB-SubCell"/>
</dbReference>
<dbReference type="Gene3D" id="3.80.10.10">
    <property type="entry name" value="Ribonuclease Inhibitor"/>
    <property type="match status" value="1"/>
</dbReference>
<sequence length="170" mass="19341">MDLSYNQFQGRLPRSLLSNCLELKVLKLENNNFRDVFPSWLGNLRGLKLLLLRSNHFHGEITSSSTSEDDFPSLQIMDLSHNNLSGVLPSHYFQKWNAMKDFDGRKSSYLSTVINVSTPTITFQPTYLCSVNVTNKGRDMEFGKILEVFTVIDLSSNRFQGDIPECLGNL</sequence>
<dbReference type="PANTHER" id="PTHR27004:SF447">
    <property type="entry name" value="RECEPTOR LIKE PROTEIN 30-LIKE"/>
    <property type="match status" value="1"/>
</dbReference>
<proteinExistence type="inferred from homology"/>
<dbReference type="Proteomes" id="UP001187192">
    <property type="component" value="Unassembled WGS sequence"/>
</dbReference>
<gene>
    <name evidence="11" type="ORF">TIFTF001_039149</name>
</gene>
<comment type="caution">
    <text evidence="11">The sequence shown here is derived from an EMBL/GenBank/DDBJ whole genome shotgun (WGS) entry which is preliminary data.</text>
</comment>
<dbReference type="EMBL" id="BTGU01001030">
    <property type="protein sequence ID" value="GMN70104.1"/>
    <property type="molecule type" value="Genomic_DNA"/>
</dbReference>
<protein>
    <recommendedName>
        <fullName evidence="13">Receptor-like protein 12</fullName>
    </recommendedName>
</protein>
<dbReference type="InterPro" id="IPR001611">
    <property type="entry name" value="Leu-rich_rpt"/>
</dbReference>
<dbReference type="PANTHER" id="PTHR27004">
    <property type="entry name" value="RECEPTOR-LIKE PROTEIN 12 ISOFORM X1"/>
    <property type="match status" value="1"/>
</dbReference>
<comment type="subcellular location">
    <subcellularLocation>
        <location evidence="1">Cell membrane</location>
        <topology evidence="1">Single-pass type I membrane protein</topology>
    </subcellularLocation>
</comment>
<keyword evidence="9" id="KW-0675">Receptor</keyword>
<dbReference type="Pfam" id="PF00560">
    <property type="entry name" value="LRR_1"/>
    <property type="match status" value="3"/>
</dbReference>
<evidence type="ECO:0008006" key="13">
    <source>
        <dbReference type="Google" id="ProtNLM"/>
    </source>
</evidence>
<evidence type="ECO:0000256" key="8">
    <source>
        <dbReference type="ARBA" id="ARBA00023136"/>
    </source>
</evidence>
<dbReference type="InterPro" id="IPR032675">
    <property type="entry name" value="LRR_dom_sf"/>
</dbReference>
<evidence type="ECO:0000313" key="12">
    <source>
        <dbReference type="Proteomes" id="UP001187192"/>
    </source>
</evidence>
<evidence type="ECO:0000256" key="9">
    <source>
        <dbReference type="ARBA" id="ARBA00023170"/>
    </source>
</evidence>
<dbReference type="AlphaFoldDB" id="A0AA88E8L0"/>
<keyword evidence="4" id="KW-0433">Leucine-rich repeat</keyword>
<comment type="similarity">
    <text evidence="2">Belongs to the RLP family.</text>
</comment>
<evidence type="ECO:0000256" key="10">
    <source>
        <dbReference type="ARBA" id="ARBA00023180"/>
    </source>
</evidence>
<reference evidence="11" key="1">
    <citation type="submission" date="2023-07" db="EMBL/GenBank/DDBJ databases">
        <title>draft genome sequence of fig (Ficus carica).</title>
        <authorList>
            <person name="Takahashi T."/>
            <person name="Nishimura K."/>
        </authorList>
    </citation>
    <scope>NUCLEOTIDE SEQUENCE</scope>
</reference>